<proteinExistence type="inferred from homology"/>
<evidence type="ECO:0000256" key="2">
    <source>
        <dbReference type="SAM" id="MobiDB-lite"/>
    </source>
</evidence>
<evidence type="ECO:0000256" key="1">
    <source>
        <dbReference type="ARBA" id="ARBA00038232"/>
    </source>
</evidence>
<reference evidence="4 5" key="1">
    <citation type="submission" date="2019-06" db="EMBL/GenBank/DDBJ databases">
        <authorList>
            <person name="Mardanova A.M."/>
            <person name="Pudova D.S."/>
            <person name="Shagimardanova E.I."/>
            <person name="Gogoleva N.E."/>
            <person name="Lutfullin M.T."/>
            <person name="Hadieva G.F."/>
            <person name="Sharipova M.R."/>
        </authorList>
    </citation>
    <scope>NUCLEOTIDE SEQUENCE [LARGE SCALE GENOMIC DNA]</scope>
    <source>
        <strain evidence="4 5">MG-1</strain>
    </source>
</reference>
<dbReference type="InterPro" id="IPR009057">
    <property type="entry name" value="Homeodomain-like_sf"/>
</dbReference>
<evidence type="ECO:0000313" key="4">
    <source>
        <dbReference type="EMBL" id="TNM53266.1"/>
    </source>
</evidence>
<dbReference type="InterPro" id="IPR052057">
    <property type="entry name" value="IS150/IS1296_orfA-like"/>
</dbReference>
<dbReference type="Pfam" id="PF13518">
    <property type="entry name" value="HTH_28"/>
    <property type="match status" value="1"/>
</dbReference>
<evidence type="ECO:0000259" key="3">
    <source>
        <dbReference type="Pfam" id="PF13518"/>
    </source>
</evidence>
<name>A0A5C4WYF6_9MICO</name>
<sequence>MRQDCLITNDQAHAAIELFSQGLGYAATATKLDVHKPTLKLLHDRWLVRGTISVMEPYQRRRIPKETKIATAKRYLNGEHKVELAKELGLASSRPILDWAKEYRNKGEDAFTPRKASGKGKTARMRAMDNGQDPDAEQVPAKPDVLTKKARVEDISLAEYRQLQDRLLRAEAENAYLKKLKALRQNGQL</sequence>
<dbReference type="Proteomes" id="UP000314223">
    <property type="component" value="Unassembled WGS sequence"/>
</dbReference>
<dbReference type="SUPFAM" id="SSF46689">
    <property type="entry name" value="Homeodomain-like"/>
    <property type="match status" value="1"/>
</dbReference>
<protein>
    <submittedName>
        <fullName evidence="4">Transposase</fullName>
    </submittedName>
</protein>
<dbReference type="EMBL" id="VDMQ01000010">
    <property type="protein sequence ID" value="TNM53266.1"/>
    <property type="molecule type" value="Genomic_DNA"/>
</dbReference>
<dbReference type="PANTHER" id="PTHR33795">
    <property type="entry name" value="INSERTION ELEMENT IS150 PROTEIN INSJ"/>
    <property type="match status" value="1"/>
</dbReference>
<feature type="region of interest" description="Disordered" evidence="2">
    <location>
        <begin position="110"/>
        <end position="145"/>
    </location>
</feature>
<comment type="caution">
    <text evidence="4">The sequence shown here is derived from an EMBL/GenBank/DDBJ whole genome shotgun (WGS) entry which is preliminary data.</text>
</comment>
<evidence type="ECO:0000313" key="5">
    <source>
        <dbReference type="Proteomes" id="UP000314223"/>
    </source>
</evidence>
<organism evidence="4 5">
    <name type="scientific">Brevibacterium sediminis</name>
    <dbReference type="NCBI Taxonomy" id="1857024"/>
    <lineage>
        <taxon>Bacteria</taxon>
        <taxon>Bacillati</taxon>
        <taxon>Actinomycetota</taxon>
        <taxon>Actinomycetes</taxon>
        <taxon>Micrococcales</taxon>
        <taxon>Brevibacteriaceae</taxon>
        <taxon>Brevibacterium</taxon>
    </lineage>
</organism>
<dbReference type="PANTHER" id="PTHR33795:SF1">
    <property type="entry name" value="INSERTION ELEMENT IS150 PROTEIN INSJ"/>
    <property type="match status" value="1"/>
</dbReference>
<comment type="similarity">
    <text evidence="1">Belongs to the IS150/IS1296 orfA family.</text>
</comment>
<dbReference type="AlphaFoldDB" id="A0A5C4WYF6"/>
<accession>A0A5C4WYF6</accession>
<gene>
    <name evidence="4" type="ORF">FHQ09_14580</name>
</gene>
<dbReference type="InterPro" id="IPR055247">
    <property type="entry name" value="InsJ-like_HTH"/>
</dbReference>
<dbReference type="RefSeq" id="WP_139469558.1">
    <property type="nucleotide sequence ID" value="NZ_VDMQ01000010.1"/>
</dbReference>
<feature type="domain" description="Insertion element IS150 protein InsJ-like helix-turn-helix" evidence="3">
    <location>
        <begin position="68"/>
        <end position="118"/>
    </location>
</feature>